<dbReference type="EMBL" id="VWSF01000008">
    <property type="protein sequence ID" value="KAA5545701.1"/>
    <property type="molecule type" value="Genomic_DNA"/>
</dbReference>
<dbReference type="Proteomes" id="UP000323426">
    <property type="component" value="Unassembled WGS sequence"/>
</dbReference>
<keyword evidence="2" id="KW-1185">Reference proteome</keyword>
<name>A0A5M6DDQ9_9BACT</name>
<dbReference type="RefSeq" id="WP_150088704.1">
    <property type="nucleotide sequence ID" value="NZ_VWSF01000008.1"/>
</dbReference>
<reference evidence="1 2" key="1">
    <citation type="submission" date="2019-09" db="EMBL/GenBank/DDBJ databases">
        <title>Genome sequence and assembly of Adhaeribacter sp.</title>
        <authorList>
            <person name="Chhetri G."/>
        </authorList>
    </citation>
    <scope>NUCLEOTIDE SEQUENCE [LARGE SCALE GENOMIC DNA]</scope>
    <source>
        <strain evidence="1 2">DK36</strain>
    </source>
</reference>
<comment type="caution">
    <text evidence="1">The sequence shown here is derived from an EMBL/GenBank/DDBJ whole genome shotgun (WGS) entry which is preliminary data.</text>
</comment>
<organism evidence="1 2">
    <name type="scientific">Adhaeribacter rhizoryzae</name>
    <dbReference type="NCBI Taxonomy" id="2607907"/>
    <lineage>
        <taxon>Bacteria</taxon>
        <taxon>Pseudomonadati</taxon>
        <taxon>Bacteroidota</taxon>
        <taxon>Cytophagia</taxon>
        <taxon>Cytophagales</taxon>
        <taxon>Hymenobacteraceae</taxon>
        <taxon>Adhaeribacter</taxon>
    </lineage>
</organism>
<dbReference type="AlphaFoldDB" id="A0A5M6DDQ9"/>
<accession>A0A5M6DDQ9</accession>
<evidence type="ECO:0000313" key="1">
    <source>
        <dbReference type="EMBL" id="KAA5545701.1"/>
    </source>
</evidence>
<gene>
    <name evidence="1" type="ORF">F0145_12255</name>
</gene>
<proteinExistence type="predicted"/>
<sequence length="129" mass="14904">MNPKVEGEKGRLEIKVKAGFLGVKFLPKVVAFASTNFNPKLILSEAGIEYRAFLFTSRIDYSEIEKIDILIWIKTNNIYFIRTNSIITVSLNTNNETELYTSLHYLVEKGCVLSERAEEFYLNKKNKIF</sequence>
<evidence type="ECO:0000313" key="2">
    <source>
        <dbReference type="Proteomes" id="UP000323426"/>
    </source>
</evidence>
<protein>
    <submittedName>
        <fullName evidence="1">Uncharacterized protein</fullName>
    </submittedName>
</protein>